<dbReference type="PANTHER" id="PTHR14155">
    <property type="entry name" value="RING FINGER DOMAIN-CONTAINING"/>
    <property type="match status" value="1"/>
</dbReference>
<sequence>MSSSELDYKIPPAPTYRTPPALVTLVLTVLILAFVTFSIVYFCKHYFQGLFHNWALQRTASGSVVRVSPERSPPRGLDNTLLDKFPTFVYSSVKDLREEKSYSLECAICLMEFEDDSMLRHLTICCHVFHQECIDLWLESHKTCPVCRTDLDLNPNQTSKQGDNDNENNNDNNNVDADEAMVQFPCDAIRIDVREEERNNVGEITGGQINATNQHDCENMSMPRGEEPRFSKSHSTGHSIVMIRGEEKDNAKYTLRLPEHVIRGGHNTSKSCTNYNEMTLTEPTPCSNCGFVKPLTGSSSLAHSQDH</sequence>
<keyword evidence="7" id="KW-0479">Metal-binding</keyword>
<proteinExistence type="inferred from homology"/>
<keyword evidence="11 15" id="KW-1133">Transmembrane helix</keyword>
<evidence type="ECO:0000256" key="1">
    <source>
        <dbReference type="ARBA" id="ARBA00000900"/>
    </source>
</evidence>
<evidence type="ECO:0000256" key="3">
    <source>
        <dbReference type="ARBA" id="ARBA00004906"/>
    </source>
</evidence>
<evidence type="ECO:0000259" key="16">
    <source>
        <dbReference type="PROSITE" id="PS50089"/>
    </source>
</evidence>
<feature type="transmembrane region" description="Helical" evidence="15">
    <location>
        <begin position="20"/>
        <end position="43"/>
    </location>
</feature>
<evidence type="ECO:0000256" key="13">
    <source>
        <dbReference type="ARBA" id="ARBA00024209"/>
    </source>
</evidence>
<keyword evidence="18" id="KW-1185">Reference proteome</keyword>
<dbReference type="GO" id="GO:0016020">
    <property type="term" value="C:membrane"/>
    <property type="evidence" value="ECO:0007669"/>
    <property type="project" value="UniProtKB-SubCell"/>
</dbReference>
<evidence type="ECO:0000256" key="9">
    <source>
        <dbReference type="ARBA" id="ARBA00022786"/>
    </source>
</evidence>
<gene>
    <name evidence="17" type="ORF">VFH_U057560</name>
</gene>
<reference evidence="17 18" key="1">
    <citation type="submission" date="2023-01" db="EMBL/GenBank/DDBJ databases">
        <authorList>
            <person name="Kreplak J."/>
        </authorList>
    </citation>
    <scope>NUCLEOTIDE SEQUENCE [LARGE SCALE GENOMIC DNA]</scope>
</reference>
<keyword evidence="6 15" id="KW-0812">Transmembrane</keyword>
<dbReference type="EC" id="2.3.2.27" evidence="4"/>
<name>A0AAV0YFU8_VICFA</name>
<evidence type="ECO:0000256" key="8">
    <source>
        <dbReference type="ARBA" id="ARBA00022771"/>
    </source>
</evidence>
<keyword evidence="10" id="KW-0862">Zinc</keyword>
<comment type="similarity">
    <text evidence="13">Belongs to the RING-type zinc finger family. ATL subfamily.</text>
</comment>
<evidence type="ECO:0000313" key="17">
    <source>
        <dbReference type="EMBL" id="CAI8584078.1"/>
    </source>
</evidence>
<keyword evidence="9" id="KW-0833">Ubl conjugation pathway</keyword>
<evidence type="ECO:0000256" key="12">
    <source>
        <dbReference type="ARBA" id="ARBA00023136"/>
    </source>
</evidence>
<dbReference type="Pfam" id="PF13639">
    <property type="entry name" value="zf-RING_2"/>
    <property type="match status" value="1"/>
</dbReference>
<dbReference type="GO" id="GO:0008270">
    <property type="term" value="F:zinc ion binding"/>
    <property type="evidence" value="ECO:0007669"/>
    <property type="project" value="UniProtKB-KW"/>
</dbReference>
<dbReference type="InterPro" id="IPR013083">
    <property type="entry name" value="Znf_RING/FYVE/PHD"/>
</dbReference>
<dbReference type="PROSITE" id="PS50089">
    <property type="entry name" value="ZF_RING_2"/>
    <property type="match status" value="1"/>
</dbReference>
<dbReference type="InterPro" id="IPR053238">
    <property type="entry name" value="RING-H2_zinc_finger"/>
</dbReference>
<dbReference type="Gene3D" id="3.30.40.10">
    <property type="entry name" value="Zinc/RING finger domain, C3HC4 (zinc finger)"/>
    <property type="match status" value="1"/>
</dbReference>
<comment type="subcellular location">
    <subcellularLocation>
        <location evidence="2">Membrane</location>
        <topology evidence="2">Single-pass membrane protein</topology>
    </subcellularLocation>
</comment>
<keyword evidence="12 15" id="KW-0472">Membrane</keyword>
<dbReference type="PANTHER" id="PTHR14155:SF521">
    <property type="entry name" value="RING-H2 FINGER PROTEIN ATL30"/>
    <property type="match status" value="1"/>
</dbReference>
<comment type="catalytic activity">
    <reaction evidence="1">
        <text>S-ubiquitinyl-[E2 ubiquitin-conjugating enzyme]-L-cysteine + [acceptor protein]-L-lysine = [E2 ubiquitin-conjugating enzyme]-L-cysteine + N(6)-ubiquitinyl-[acceptor protein]-L-lysine.</text>
        <dbReference type="EC" id="2.3.2.27"/>
    </reaction>
</comment>
<organism evidence="17 18">
    <name type="scientific">Vicia faba</name>
    <name type="common">Broad bean</name>
    <name type="synonym">Faba vulgaris</name>
    <dbReference type="NCBI Taxonomy" id="3906"/>
    <lineage>
        <taxon>Eukaryota</taxon>
        <taxon>Viridiplantae</taxon>
        <taxon>Streptophyta</taxon>
        <taxon>Embryophyta</taxon>
        <taxon>Tracheophyta</taxon>
        <taxon>Spermatophyta</taxon>
        <taxon>Magnoliopsida</taxon>
        <taxon>eudicotyledons</taxon>
        <taxon>Gunneridae</taxon>
        <taxon>Pentapetalae</taxon>
        <taxon>rosids</taxon>
        <taxon>fabids</taxon>
        <taxon>Fabales</taxon>
        <taxon>Fabaceae</taxon>
        <taxon>Papilionoideae</taxon>
        <taxon>50 kb inversion clade</taxon>
        <taxon>NPAAA clade</taxon>
        <taxon>Hologalegina</taxon>
        <taxon>IRL clade</taxon>
        <taxon>Fabeae</taxon>
        <taxon>Vicia</taxon>
    </lineage>
</organism>
<dbReference type="SMART" id="SM00184">
    <property type="entry name" value="RING"/>
    <property type="match status" value="1"/>
</dbReference>
<evidence type="ECO:0000256" key="4">
    <source>
        <dbReference type="ARBA" id="ARBA00012483"/>
    </source>
</evidence>
<evidence type="ECO:0000313" key="18">
    <source>
        <dbReference type="Proteomes" id="UP001157006"/>
    </source>
</evidence>
<protein>
    <recommendedName>
        <fullName evidence="4">RING-type E3 ubiquitin transferase</fullName>
        <ecNumber evidence="4">2.3.2.27</ecNumber>
    </recommendedName>
</protein>
<dbReference type="AlphaFoldDB" id="A0AAV0YFU8"/>
<dbReference type="GO" id="GO:0061630">
    <property type="term" value="F:ubiquitin protein ligase activity"/>
    <property type="evidence" value="ECO:0007669"/>
    <property type="project" value="UniProtKB-EC"/>
</dbReference>
<comment type="caution">
    <text evidence="17">The sequence shown here is derived from an EMBL/GenBank/DDBJ whole genome shotgun (WGS) entry which is preliminary data.</text>
</comment>
<evidence type="ECO:0000256" key="7">
    <source>
        <dbReference type="ARBA" id="ARBA00022723"/>
    </source>
</evidence>
<evidence type="ECO:0000256" key="2">
    <source>
        <dbReference type="ARBA" id="ARBA00004167"/>
    </source>
</evidence>
<evidence type="ECO:0000256" key="14">
    <source>
        <dbReference type="PROSITE-ProRule" id="PRU00175"/>
    </source>
</evidence>
<dbReference type="EMBL" id="CATIWC010001390">
    <property type="protein sequence ID" value="CAI8584078.1"/>
    <property type="molecule type" value="Genomic_DNA"/>
</dbReference>
<evidence type="ECO:0000256" key="15">
    <source>
        <dbReference type="SAM" id="Phobius"/>
    </source>
</evidence>
<dbReference type="Proteomes" id="UP001157006">
    <property type="component" value="Unassembled WGS sequence"/>
</dbReference>
<evidence type="ECO:0000256" key="10">
    <source>
        <dbReference type="ARBA" id="ARBA00022833"/>
    </source>
</evidence>
<dbReference type="FunFam" id="3.30.40.10:FF:000187">
    <property type="entry name" value="E3 ubiquitin-protein ligase ATL6"/>
    <property type="match status" value="1"/>
</dbReference>
<accession>A0AAV0YFU8</accession>
<evidence type="ECO:0000256" key="5">
    <source>
        <dbReference type="ARBA" id="ARBA00022679"/>
    </source>
</evidence>
<evidence type="ECO:0000256" key="6">
    <source>
        <dbReference type="ARBA" id="ARBA00022692"/>
    </source>
</evidence>
<feature type="domain" description="RING-type" evidence="16">
    <location>
        <begin position="106"/>
        <end position="148"/>
    </location>
</feature>
<comment type="pathway">
    <text evidence="3">Protein modification; protein ubiquitination.</text>
</comment>
<dbReference type="InterPro" id="IPR001841">
    <property type="entry name" value="Znf_RING"/>
</dbReference>
<keyword evidence="8 14" id="KW-0863">Zinc-finger</keyword>
<evidence type="ECO:0000256" key="11">
    <source>
        <dbReference type="ARBA" id="ARBA00022989"/>
    </source>
</evidence>
<dbReference type="SUPFAM" id="SSF57850">
    <property type="entry name" value="RING/U-box"/>
    <property type="match status" value="1"/>
</dbReference>
<keyword evidence="5" id="KW-0808">Transferase</keyword>